<dbReference type="OrthoDB" id="1165133at2759"/>
<comment type="caution">
    <text evidence="1">The sequence shown here is derived from an EMBL/GenBank/DDBJ whole genome shotgun (WGS) entry which is preliminary data.</text>
</comment>
<gene>
    <name evidence="1" type="ORF">FNV43_RR01744</name>
</gene>
<proteinExistence type="predicted"/>
<evidence type="ECO:0000313" key="2">
    <source>
        <dbReference type="Proteomes" id="UP000796880"/>
    </source>
</evidence>
<protein>
    <submittedName>
        <fullName evidence="1">Uncharacterized protein</fullName>
    </submittedName>
</protein>
<reference evidence="1" key="1">
    <citation type="submission" date="2020-03" db="EMBL/GenBank/DDBJ databases">
        <title>A high-quality chromosome-level genome assembly of a woody plant with both climbing and erect habits, Rhamnella rubrinervis.</title>
        <authorList>
            <person name="Lu Z."/>
            <person name="Yang Y."/>
            <person name="Zhu X."/>
            <person name="Sun Y."/>
        </authorList>
    </citation>
    <scope>NUCLEOTIDE SEQUENCE</scope>
    <source>
        <strain evidence="1">BYM</strain>
        <tissue evidence="1">Leaf</tissue>
    </source>
</reference>
<dbReference type="EMBL" id="VOIH02000001">
    <property type="protein sequence ID" value="KAF3457087.1"/>
    <property type="molecule type" value="Genomic_DNA"/>
</dbReference>
<keyword evidence="2" id="KW-1185">Reference proteome</keyword>
<dbReference type="Proteomes" id="UP000796880">
    <property type="component" value="Unassembled WGS sequence"/>
</dbReference>
<sequence length="194" mass="22308">MFFLEAKFQITNKSSGPSISIDLNPSIEYGDWMGMILCVLFRAKPSDRFYCRMNYLGDICEVATVRCPINSKSSNHIWLFYLPKDLMPIEWQNSSQCLEVSFHAITTSCNFDSSGCGPCGFLLVYENDIQELNKIISQFRNQPAPQNERNEPFSNLRDEDSLSLHRTNSLSAMRVKLAENSWNALRNRQEDLDD</sequence>
<evidence type="ECO:0000313" key="1">
    <source>
        <dbReference type="EMBL" id="KAF3457087.1"/>
    </source>
</evidence>
<name>A0A8K0MSK7_9ROSA</name>
<organism evidence="1 2">
    <name type="scientific">Rhamnella rubrinervis</name>
    <dbReference type="NCBI Taxonomy" id="2594499"/>
    <lineage>
        <taxon>Eukaryota</taxon>
        <taxon>Viridiplantae</taxon>
        <taxon>Streptophyta</taxon>
        <taxon>Embryophyta</taxon>
        <taxon>Tracheophyta</taxon>
        <taxon>Spermatophyta</taxon>
        <taxon>Magnoliopsida</taxon>
        <taxon>eudicotyledons</taxon>
        <taxon>Gunneridae</taxon>
        <taxon>Pentapetalae</taxon>
        <taxon>rosids</taxon>
        <taxon>fabids</taxon>
        <taxon>Rosales</taxon>
        <taxon>Rhamnaceae</taxon>
        <taxon>rhamnoid group</taxon>
        <taxon>Rhamneae</taxon>
        <taxon>Rhamnella</taxon>
    </lineage>
</organism>
<dbReference type="AlphaFoldDB" id="A0A8K0MSK7"/>
<accession>A0A8K0MSK7</accession>